<dbReference type="InterPro" id="IPR036034">
    <property type="entry name" value="PDZ_sf"/>
</dbReference>
<evidence type="ECO:0000256" key="2">
    <source>
        <dbReference type="ARBA" id="ARBA00022801"/>
    </source>
</evidence>
<dbReference type="PANTHER" id="PTHR43343">
    <property type="entry name" value="PEPTIDASE S12"/>
    <property type="match status" value="1"/>
</dbReference>
<keyword evidence="3" id="KW-1133">Transmembrane helix</keyword>
<dbReference type="GO" id="GO:0004252">
    <property type="term" value="F:serine-type endopeptidase activity"/>
    <property type="evidence" value="ECO:0007669"/>
    <property type="project" value="InterPro"/>
</dbReference>
<keyword evidence="3" id="KW-0812">Transmembrane</keyword>
<reference evidence="6" key="1">
    <citation type="submission" date="2017-09" db="EMBL/GenBank/DDBJ databases">
        <title>Depth-based differentiation of microbial function through sediment-hosted aquifers and enrichment of novel symbionts in the deep terrestrial subsurface.</title>
        <authorList>
            <person name="Probst A.J."/>
            <person name="Ladd B."/>
            <person name="Jarett J.K."/>
            <person name="Geller-Mcgrath D.E."/>
            <person name="Sieber C.M.K."/>
            <person name="Emerson J.B."/>
            <person name="Anantharaman K."/>
            <person name="Thomas B.C."/>
            <person name="Malmstrom R."/>
            <person name="Stieglmeier M."/>
            <person name="Klingl A."/>
            <person name="Woyke T."/>
            <person name="Ryan C.M."/>
            <person name="Banfield J.F."/>
        </authorList>
    </citation>
    <scope>NUCLEOTIDE SEQUENCE [LARGE SCALE GENOMIC DNA]</scope>
</reference>
<feature type="transmembrane region" description="Helical" evidence="3">
    <location>
        <begin position="7"/>
        <end position="27"/>
    </location>
</feature>
<dbReference type="EMBL" id="PFAR01000022">
    <property type="protein sequence ID" value="PIR93249.1"/>
    <property type="molecule type" value="Genomic_DNA"/>
</dbReference>
<dbReference type="GO" id="GO:0006508">
    <property type="term" value="P:proteolysis"/>
    <property type="evidence" value="ECO:0007669"/>
    <property type="project" value="UniProtKB-KW"/>
</dbReference>
<dbReference type="Proteomes" id="UP000228626">
    <property type="component" value="Unassembled WGS sequence"/>
</dbReference>
<dbReference type="InterPro" id="IPR001478">
    <property type="entry name" value="PDZ"/>
</dbReference>
<dbReference type="AlphaFoldDB" id="A0A2H0V482"/>
<dbReference type="PANTHER" id="PTHR43343:SF3">
    <property type="entry name" value="PROTEASE DO-LIKE 8, CHLOROPLASTIC"/>
    <property type="match status" value="1"/>
</dbReference>
<dbReference type="Pfam" id="PF13365">
    <property type="entry name" value="Trypsin_2"/>
    <property type="match status" value="1"/>
</dbReference>
<dbReference type="Gene3D" id="2.30.42.10">
    <property type="match status" value="1"/>
</dbReference>
<keyword evidence="3" id="KW-0472">Membrane</keyword>
<dbReference type="PRINTS" id="PR00834">
    <property type="entry name" value="PROTEASES2C"/>
</dbReference>
<keyword evidence="2" id="KW-0378">Hydrolase</keyword>
<accession>A0A2H0V482</accession>
<dbReference type="InterPro" id="IPR051201">
    <property type="entry name" value="Chloro_Bact_Ser_Proteases"/>
</dbReference>
<dbReference type="Gene3D" id="2.40.10.120">
    <property type="match status" value="1"/>
</dbReference>
<evidence type="ECO:0000256" key="1">
    <source>
        <dbReference type="ARBA" id="ARBA00022670"/>
    </source>
</evidence>
<evidence type="ECO:0000313" key="6">
    <source>
        <dbReference type="Proteomes" id="UP000228626"/>
    </source>
</evidence>
<proteinExistence type="predicted"/>
<feature type="domain" description="PDZ" evidence="4">
    <location>
        <begin position="271"/>
        <end position="362"/>
    </location>
</feature>
<dbReference type="InterPro" id="IPR009003">
    <property type="entry name" value="Peptidase_S1_PA"/>
</dbReference>
<gene>
    <name evidence="5" type="ORF">COT99_01720</name>
</gene>
<evidence type="ECO:0000259" key="4">
    <source>
        <dbReference type="Pfam" id="PF13180"/>
    </source>
</evidence>
<dbReference type="SUPFAM" id="SSF50494">
    <property type="entry name" value="Trypsin-like serine proteases"/>
    <property type="match status" value="1"/>
</dbReference>
<evidence type="ECO:0000313" key="5">
    <source>
        <dbReference type="EMBL" id="PIR93249.1"/>
    </source>
</evidence>
<evidence type="ECO:0000256" key="3">
    <source>
        <dbReference type="SAM" id="Phobius"/>
    </source>
</evidence>
<dbReference type="Pfam" id="PF13180">
    <property type="entry name" value="PDZ_2"/>
    <property type="match status" value="1"/>
</dbReference>
<name>A0A2H0V482_9BACT</name>
<organism evidence="5 6">
    <name type="scientific">Candidatus Falkowbacteria bacterium CG10_big_fil_rev_8_21_14_0_10_43_10</name>
    <dbReference type="NCBI Taxonomy" id="1974567"/>
    <lineage>
        <taxon>Bacteria</taxon>
        <taxon>Candidatus Falkowiibacteriota</taxon>
    </lineage>
</organism>
<dbReference type="InterPro" id="IPR001940">
    <property type="entry name" value="Peptidase_S1C"/>
</dbReference>
<comment type="caution">
    <text evidence="5">The sequence shown here is derived from an EMBL/GenBank/DDBJ whole genome shotgun (WGS) entry which is preliminary data.</text>
</comment>
<dbReference type="SUPFAM" id="SSF50156">
    <property type="entry name" value="PDZ domain-like"/>
    <property type="match status" value="1"/>
</dbReference>
<sequence>MKINKILHVYIIAVLTLSIAAAGLLGWQQLRLNTAAAVDLQLDEQEATIRAINKVSPAVVSIIIYDYQDVINISSQGAQVTKQKNQVGSGTGFLISTDGYILTNRHVVKAGNPKVAEYQIILNSGKKYFAQYIGVDPLKDLGVLKIFDKDLPYIEMGDSDQLVQGMSVMAIGNSLGKYQNSVTKGIVSALGRSIAASDNRGNVESLDNVIQTDAEINPGNSGGPLIDLSGRVVGINTAIDQSGSSIGFAIPINDARVIIQSLKESNRIVRPRIGIRYIMLTPEIAVKNNLLRDNGAWITRDDTGEPAVLPDAPAAKGGLAEGDIVFEINAIKVEDNNTLFNIIQKYKPGDRLGLKIQRGDKVIIRVITLDEF</sequence>
<keyword evidence="1" id="KW-0645">Protease</keyword>
<protein>
    <recommendedName>
        <fullName evidence="4">PDZ domain-containing protein</fullName>
    </recommendedName>
</protein>